<sequence>MLTIAGIVANIATILEIIRTAGIATHDFASNRQYRLKPRDTGAAHAPLVSSMTGTSLLGADLVAGELMPELPCGFSIWQVK</sequence>
<accession>D7BLC8</accession>
<keyword evidence="2" id="KW-1185">Reference proteome</keyword>
<reference evidence="1 2" key="1">
    <citation type="journal article" date="2010" name="Stand. Genomic Sci.">
        <title>Complete genome sequence of Arcanobacterium haemolyticum type strain (11018).</title>
        <authorList>
            <person name="Yasawong M."/>
            <person name="Teshima H."/>
            <person name="Lapidus A."/>
            <person name="Nolan M."/>
            <person name="Lucas S."/>
            <person name="Glavina Del Rio T."/>
            <person name="Tice H."/>
            <person name="Cheng J."/>
            <person name="Bruce D."/>
            <person name="Detter C."/>
            <person name="Tapia R."/>
            <person name="Han C."/>
            <person name="Goodwin L."/>
            <person name="Pitluck S."/>
            <person name="Liolios K."/>
            <person name="Ivanova N."/>
            <person name="Mavromatis K."/>
            <person name="Mikhailova N."/>
            <person name="Pati A."/>
            <person name="Chen A."/>
            <person name="Palaniappan K."/>
            <person name="Land M."/>
            <person name="Hauser L."/>
            <person name="Chang Y."/>
            <person name="Jeffries C."/>
            <person name="Rohde M."/>
            <person name="Sikorski J."/>
            <person name="Pukall R."/>
            <person name="Goker M."/>
            <person name="Woyke T."/>
            <person name="Bristow J."/>
            <person name="Eisen J."/>
            <person name="Markowitz V."/>
            <person name="Hugenholtz P."/>
            <person name="Kyrpides N."/>
            <person name="Klenk H."/>
        </authorList>
    </citation>
    <scope>NUCLEOTIDE SEQUENCE [LARGE SCALE GENOMIC DNA]</scope>
    <source>
        <strain evidence="2">ATCC 9345 / DSM 20595 / CCUG 17215 / LMG 16163 / NBRC 15585 / NCTC 8452 / 11018</strain>
    </source>
</reference>
<proteinExistence type="predicted"/>
<dbReference type="Proteomes" id="UP000000376">
    <property type="component" value="Chromosome"/>
</dbReference>
<dbReference type="AlphaFoldDB" id="D7BLC8"/>
<dbReference type="EMBL" id="CP002045">
    <property type="protein sequence ID" value="ADH93458.1"/>
    <property type="molecule type" value="Genomic_DNA"/>
</dbReference>
<evidence type="ECO:0000313" key="1">
    <source>
        <dbReference type="EMBL" id="ADH93458.1"/>
    </source>
</evidence>
<dbReference type="HOGENOM" id="CLU_2566400_0_0_11"/>
<protein>
    <submittedName>
        <fullName evidence="1">Uncharacterized protein</fullName>
    </submittedName>
</protein>
<organism evidence="1 2">
    <name type="scientific">Arcanobacterium haemolyticum (strain ATCC 9345 / DSM 20595 / CCM 5947 / CCUG 17215 / LMG 16163 / NBRC 15585 / NCTC 8452 / 11018)</name>
    <dbReference type="NCBI Taxonomy" id="644284"/>
    <lineage>
        <taxon>Bacteria</taxon>
        <taxon>Bacillati</taxon>
        <taxon>Actinomycetota</taxon>
        <taxon>Actinomycetes</taxon>
        <taxon>Actinomycetales</taxon>
        <taxon>Actinomycetaceae</taxon>
        <taxon>Arcanobacterium</taxon>
    </lineage>
</organism>
<dbReference type="KEGG" id="ahe:Arch_1778"/>
<dbReference type="STRING" id="644284.Arch_1778"/>
<gene>
    <name evidence="1" type="ordered locus">Arch_1778</name>
</gene>
<evidence type="ECO:0000313" key="2">
    <source>
        <dbReference type="Proteomes" id="UP000000376"/>
    </source>
</evidence>
<name>D7BLC8_ARCHD</name>